<feature type="region of interest" description="Disordered" evidence="1">
    <location>
        <begin position="137"/>
        <end position="172"/>
    </location>
</feature>
<proteinExistence type="predicted"/>
<accession>A0AAV1IAP0</accession>
<keyword evidence="2" id="KW-1133">Transmembrane helix</keyword>
<reference evidence="3 4" key="1">
    <citation type="submission" date="2023-10" db="EMBL/GenBank/DDBJ databases">
        <authorList>
            <person name="Maclean D."/>
            <person name="Macfadyen A."/>
        </authorList>
    </citation>
    <scope>NUCLEOTIDE SEQUENCE [LARGE SCALE GENOMIC DNA]</scope>
</reference>
<keyword evidence="4" id="KW-1185">Reference proteome</keyword>
<evidence type="ECO:0000313" key="3">
    <source>
        <dbReference type="EMBL" id="CAK0783565.1"/>
    </source>
</evidence>
<evidence type="ECO:0000256" key="2">
    <source>
        <dbReference type="SAM" id="Phobius"/>
    </source>
</evidence>
<feature type="region of interest" description="Disordered" evidence="1">
    <location>
        <begin position="52"/>
        <end position="78"/>
    </location>
</feature>
<feature type="transmembrane region" description="Helical" evidence="2">
    <location>
        <begin position="307"/>
        <end position="325"/>
    </location>
</feature>
<keyword evidence="2" id="KW-0472">Membrane</keyword>
<sequence length="329" mass="34742">MQALSGKLQGCNCLGNGTVFRSRPHTALARNRGRPYLRLSAAEQEAKTVERSEEIEERLTEEEASQIESGTGRKVEKTDAQGKIYIGFDKNDVKPRAGRKGRMIDDNEERYPSRSEMAGGWAGGEKGLRAFIQEADKQGPASQEENGSQPAAREPGTGKKSPKQAALDPGAYPGKESVGFLSGITGGFAGGERGVQQFVEKGQLDLVPPGKEKREFSVLLIAGGAAVAAALGGLLLDDGVEDVEKAVQTGNLPGLNLSTAPLDEKTKLALKVAMALLALVGVSIGARAVVKSVKEGTGRLAQRVLDIGKIGAFWIGVFVAVKFVLESSN</sequence>
<comment type="caution">
    <text evidence="3">The sequence shown here is derived from an EMBL/GenBank/DDBJ whole genome shotgun (WGS) entry which is preliminary data.</text>
</comment>
<dbReference type="EMBL" id="CAUYUE010000008">
    <property type="protein sequence ID" value="CAK0783565.1"/>
    <property type="molecule type" value="Genomic_DNA"/>
</dbReference>
<evidence type="ECO:0000313" key="4">
    <source>
        <dbReference type="Proteomes" id="UP001314263"/>
    </source>
</evidence>
<dbReference type="Proteomes" id="UP001314263">
    <property type="component" value="Unassembled WGS sequence"/>
</dbReference>
<feature type="compositionally biased region" description="Basic and acidic residues" evidence="1">
    <location>
        <begin position="102"/>
        <end position="113"/>
    </location>
</feature>
<feature type="compositionally biased region" description="Polar residues" evidence="1">
    <location>
        <begin position="140"/>
        <end position="149"/>
    </location>
</feature>
<protein>
    <submittedName>
        <fullName evidence="3">Uncharacterized protein</fullName>
    </submittedName>
</protein>
<feature type="transmembrane region" description="Helical" evidence="2">
    <location>
        <begin position="268"/>
        <end position="286"/>
    </location>
</feature>
<feature type="transmembrane region" description="Helical" evidence="2">
    <location>
        <begin position="216"/>
        <end position="236"/>
    </location>
</feature>
<evidence type="ECO:0000256" key="1">
    <source>
        <dbReference type="SAM" id="MobiDB-lite"/>
    </source>
</evidence>
<name>A0AAV1IAP0_9CHLO</name>
<dbReference type="AlphaFoldDB" id="A0AAV1IAP0"/>
<organism evidence="3 4">
    <name type="scientific">Coccomyxa viridis</name>
    <dbReference type="NCBI Taxonomy" id="1274662"/>
    <lineage>
        <taxon>Eukaryota</taxon>
        <taxon>Viridiplantae</taxon>
        <taxon>Chlorophyta</taxon>
        <taxon>core chlorophytes</taxon>
        <taxon>Trebouxiophyceae</taxon>
        <taxon>Trebouxiophyceae incertae sedis</taxon>
        <taxon>Coccomyxaceae</taxon>
        <taxon>Coccomyxa</taxon>
    </lineage>
</organism>
<keyword evidence="2" id="KW-0812">Transmembrane</keyword>
<feature type="region of interest" description="Disordered" evidence="1">
    <location>
        <begin position="91"/>
        <end position="122"/>
    </location>
</feature>
<gene>
    <name evidence="3" type="ORF">CVIRNUC_006764</name>
</gene>
<feature type="compositionally biased region" description="Acidic residues" evidence="1">
    <location>
        <begin position="53"/>
        <end position="65"/>
    </location>
</feature>